<proteinExistence type="predicted"/>
<evidence type="ECO:0000256" key="1">
    <source>
        <dbReference type="ARBA" id="ARBA00004141"/>
    </source>
</evidence>
<feature type="transmembrane region" description="Helical" evidence="5">
    <location>
        <begin position="239"/>
        <end position="259"/>
    </location>
</feature>
<keyword evidence="3 5" id="KW-1133">Transmembrane helix</keyword>
<keyword evidence="7" id="KW-1185">Reference proteome</keyword>
<organism evidence="6 7">
    <name type="scientific">Crocosphaera subtropica (strain ATCC 51142 / BH68)</name>
    <name type="common">Cyanothece sp. (strain ATCC 51142)</name>
    <dbReference type="NCBI Taxonomy" id="43989"/>
    <lineage>
        <taxon>Bacteria</taxon>
        <taxon>Bacillati</taxon>
        <taxon>Cyanobacteriota</taxon>
        <taxon>Cyanophyceae</taxon>
        <taxon>Oscillatoriophycideae</taxon>
        <taxon>Chroococcales</taxon>
        <taxon>Aphanothecaceae</taxon>
        <taxon>Crocosphaera</taxon>
        <taxon>Crocosphaera subtropica</taxon>
    </lineage>
</organism>
<keyword evidence="4 5" id="KW-0472">Membrane</keyword>
<dbReference type="InterPro" id="IPR038770">
    <property type="entry name" value="Na+/solute_symporter_sf"/>
</dbReference>
<feature type="transmembrane region" description="Helical" evidence="5">
    <location>
        <begin position="145"/>
        <end position="164"/>
    </location>
</feature>
<name>B1X139_CROS5</name>
<dbReference type="STRING" id="43989.cce_0329"/>
<feature type="transmembrane region" description="Helical" evidence="5">
    <location>
        <begin position="104"/>
        <end position="125"/>
    </location>
</feature>
<dbReference type="GO" id="GO:0016020">
    <property type="term" value="C:membrane"/>
    <property type="evidence" value="ECO:0007669"/>
    <property type="project" value="UniProtKB-SubCell"/>
</dbReference>
<feature type="transmembrane region" description="Helical" evidence="5">
    <location>
        <begin position="200"/>
        <end position="227"/>
    </location>
</feature>
<dbReference type="PANTHER" id="PTHR10361:SF24">
    <property type="entry name" value="P3 PROTEIN"/>
    <property type="match status" value="1"/>
</dbReference>
<dbReference type="eggNOG" id="COG0385">
    <property type="taxonomic scope" value="Bacteria"/>
</dbReference>
<dbReference type="Gene3D" id="1.20.1530.20">
    <property type="match status" value="1"/>
</dbReference>
<dbReference type="InterPro" id="IPR002657">
    <property type="entry name" value="BilAc:Na_symport/Acr3"/>
</dbReference>
<reference evidence="6 7" key="1">
    <citation type="journal article" date="2008" name="Proc. Natl. Acad. Sci. U.S.A.">
        <title>The genome of Cyanothece 51142, a unicellular diazotrophic cyanobacterium important in the marine nitrogen cycle.</title>
        <authorList>
            <person name="Welsh E.A."/>
            <person name="Liberton M."/>
            <person name="Stoeckel J."/>
            <person name="Loh T."/>
            <person name="Elvitigala T."/>
            <person name="Wang C."/>
            <person name="Wollam A."/>
            <person name="Fulton R.S."/>
            <person name="Clifton S.W."/>
            <person name="Jacobs J.M."/>
            <person name="Aurora R."/>
            <person name="Ghosh B.K."/>
            <person name="Sherman L.A."/>
            <person name="Smith R.D."/>
            <person name="Wilson R.K."/>
            <person name="Pakrasi H.B."/>
        </authorList>
    </citation>
    <scope>NUCLEOTIDE SEQUENCE [LARGE SCALE GENOMIC DNA]</scope>
    <source>
        <strain evidence="7">ATCC 51142 / BH68</strain>
    </source>
</reference>
<sequence>MCGVPMESNFLSAVFLPLALFMIMMGMGLGLKITDFQRILIEPKGVFWGLIAQLIILPLVGFLLAGVFSLTPELAVGVIILAACPGGATSNVISYLVRGNVALSISLTAIGSLVTIVTIPLVINLGMQTFMGTDTALQLPLSKTITQIALMILLPISLGMLLNYYQPKLAAKLEKIVKWLSLSFLGLIIFGLLLKERATLLSSFLQVGGVTLSLNLVTMFLGYAIGIMAKLDEKSTKTITVEVGIQNGTLAITIASVLLNSPTMAIPAGIYSLVMFVTSAGFALLVRNRKVMSIQ</sequence>
<evidence type="ECO:0000313" key="6">
    <source>
        <dbReference type="EMBL" id="ACB49680.1"/>
    </source>
</evidence>
<gene>
    <name evidence="6" type="ordered locus">cce_0329</name>
</gene>
<evidence type="ECO:0000256" key="5">
    <source>
        <dbReference type="SAM" id="Phobius"/>
    </source>
</evidence>
<feature type="transmembrane region" description="Helical" evidence="5">
    <location>
        <begin position="176"/>
        <end position="194"/>
    </location>
</feature>
<accession>B1X139</accession>
<protein>
    <submittedName>
        <fullName evidence="6">Probable sodium-dependent transporter</fullName>
    </submittedName>
</protein>
<feature type="transmembrane region" description="Helical" evidence="5">
    <location>
        <begin position="46"/>
        <end position="68"/>
    </location>
</feature>
<evidence type="ECO:0000313" key="7">
    <source>
        <dbReference type="Proteomes" id="UP000001203"/>
    </source>
</evidence>
<feature type="transmembrane region" description="Helical" evidence="5">
    <location>
        <begin position="14"/>
        <end position="34"/>
    </location>
</feature>
<dbReference type="EMBL" id="CP000806">
    <property type="protein sequence ID" value="ACB49680.1"/>
    <property type="molecule type" value="Genomic_DNA"/>
</dbReference>
<dbReference type="PANTHER" id="PTHR10361">
    <property type="entry name" value="SODIUM-BILE ACID COTRANSPORTER"/>
    <property type="match status" value="1"/>
</dbReference>
<dbReference type="Proteomes" id="UP000001203">
    <property type="component" value="Chromosome circular"/>
</dbReference>
<comment type="subcellular location">
    <subcellularLocation>
        <location evidence="1">Membrane</location>
        <topology evidence="1">Multi-pass membrane protein</topology>
    </subcellularLocation>
</comment>
<dbReference type="Pfam" id="PF01758">
    <property type="entry name" value="SBF"/>
    <property type="match status" value="1"/>
</dbReference>
<evidence type="ECO:0000256" key="2">
    <source>
        <dbReference type="ARBA" id="ARBA00022692"/>
    </source>
</evidence>
<dbReference type="KEGG" id="cyt:cce_0329"/>
<feature type="transmembrane region" description="Helical" evidence="5">
    <location>
        <begin position="74"/>
        <end position="97"/>
    </location>
</feature>
<keyword evidence="2 5" id="KW-0812">Transmembrane</keyword>
<dbReference type="AlphaFoldDB" id="B1X139"/>
<dbReference type="InterPro" id="IPR004710">
    <property type="entry name" value="Bilac:Na_transpt"/>
</dbReference>
<evidence type="ECO:0000256" key="3">
    <source>
        <dbReference type="ARBA" id="ARBA00022989"/>
    </source>
</evidence>
<evidence type="ECO:0000256" key="4">
    <source>
        <dbReference type="ARBA" id="ARBA00023136"/>
    </source>
</evidence>
<dbReference type="HOGENOM" id="CLU_034788_0_1_3"/>
<feature type="transmembrane region" description="Helical" evidence="5">
    <location>
        <begin position="265"/>
        <end position="286"/>
    </location>
</feature>